<name>A0ABZ0WRW1_9BURK</name>
<feature type="transmembrane region" description="Helical" evidence="6">
    <location>
        <begin position="302"/>
        <end position="318"/>
    </location>
</feature>
<gene>
    <name evidence="8" type="ORF">U0042_10555</name>
</gene>
<comment type="subcellular location">
    <subcellularLocation>
        <location evidence="1">Cell membrane</location>
        <topology evidence="1">Multi-pass membrane protein</topology>
    </subcellularLocation>
</comment>
<evidence type="ECO:0000259" key="7">
    <source>
        <dbReference type="Pfam" id="PF00482"/>
    </source>
</evidence>
<dbReference type="PANTHER" id="PTHR35007:SF1">
    <property type="entry name" value="PILUS ASSEMBLY PROTEIN"/>
    <property type="match status" value="1"/>
</dbReference>
<evidence type="ECO:0000256" key="1">
    <source>
        <dbReference type="ARBA" id="ARBA00004651"/>
    </source>
</evidence>
<dbReference type="InterPro" id="IPR042094">
    <property type="entry name" value="T2SS_GspF_sf"/>
</dbReference>
<keyword evidence="2" id="KW-1003">Cell membrane</keyword>
<evidence type="ECO:0000256" key="6">
    <source>
        <dbReference type="SAM" id="Phobius"/>
    </source>
</evidence>
<dbReference type="Pfam" id="PF00482">
    <property type="entry name" value="T2SSF"/>
    <property type="match status" value="1"/>
</dbReference>
<feature type="transmembrane region" description="Helical" evidence="6">
    <location>
        <begin position="95"/>
        <end position="115"/>
    </location>
</feature>
<dbReference type="EMBL" id="CP139965">
    <property type="protein sequence ID" value="WQD80081.1"/>
    <property type="molecule type" value="Genomic_DNA"/>
</dbReference>
<organism evidence="8 9">
    <name type="scientific">Paraburkholderia kururiensis</name>
    <dbReference type="NCBI Taxonomy" id="984307"/>
    <lineage>
        <taxon>Bacteria</taxon>
        <taxon>Pseudomonadati</taxon>
        <taxon>Pseudomonadota</taxon>
        <taxon>Betaproteobacteria</taxon>
        <taxon>Burkholderiales</taxon>
        <taxon>Burkholderiaceae</taxon>
        <taxon>Paraburkholderia</taxon>
    </lineage>
</organism>
<dbReference type="InterPro" id="IPR018076">
    <property type="entry name" value="T2SS_GspF_dom"/>
</dbReference>
<reference evidence="8 9" key="1">
    <citation type="submission" date="2023-12" db="EMBL/GenBank/DDBJ databases">
        <title>Genome sequencing and assembly of bacterial species from a model synthetic community.</title>
        <authorList>
            <person name="Hogle S.L."/>
        </authorList>
    </citation>
    <scope>NUCLEOTIDE SEQUENCE [LARGE SCALE GENOMIC DNA]</scope>
    <source>
        <strain evidence="8 9">HAMBI 2494</strain>
    </source>
</reference>
<keyword evidence="4 6" id="KW-1133">Transmembrane helix</keyword>
<evidence type="ECO:0000313" key="9">
    <source>
        <dbReference type="Proteomes" id="UP001325479"/>
    </source>
</evidence>
<sequence>MNPIDLVTVATFGIAIVSGLMWLIVQDMRRKLPAARVHARMETTFDLARRTKKVDGKTRRQHADLFKVERYESAWARWTAPKLARLRTVAGRRGLKIVVGVAFTAEIAALVMVALMPLPTAVAVFLPIEMPVFAAIKTYGWLVNRFRRRFLDGFPDVIDLLVRAVRAGVPVTHVISTAADEVEEPLRQEFRLMGDALQVGLDLDEVLSTAAKRIGIADFSFFCVCLKLQRETGGQLGETLENLAGIVRSRREIRQKTRALTGEARITTRILAVIPPLILLLMFLINRSYVMVLFQTPTGTKILTYAVVSVVIGVALITKMSKLNTMR</sequence>
<evidence type="ECO:0000256" key="2">
    <source>
        <dbReference type="ARBA" id="ARBA00022475"/>
    </source>
</evidence>
<dbReference type="Proteomes" id="UP001325479">
    <property type="component" value="Chromosome"/>
</dbReference>
<evidence type="ECO:0000313" key="8">
    <source>
        <dbReference type="EMBL" id="WQD80081.1"/>
    </source>
</evidence>
<keyword evidence="3 6" id="KW-0812">Transmembrane</keyword>
<feature type="transmembrane region" description="Helical" evidence="6">
    <location>
        <begin position="121"/>
        <end position="142"/>
    </location>
</feature>
<proteinExistence type="predicted"/>
<evidence type="ECO:0000256" key="3">
    <source>
        <dbReference type="ARBA" id="ARBA00022692"/>
    </source>
</evidence>
<evidence type="ECO:0000256" key="5">
    <source>
        <dbReference type="ARBA" id="ARBA00023136"/>
    </source>
</evidence>
<keyword evidence="9" id="KW-1185">Reference proteome</keyword>
<evidence type="ECO:0000256" key="4">
    <source>
        <dbReference type="ARBA" id="ARBA00022989"/>
    </source>
</evidence>
<accession>A0ABZ0WRW1</accession>
<protein>
    <submittedName>
        <fullName evidence="8">Type II secretion system F family protein</fullName>
    </submittedName>
</protein>
<feature type="domain" description="Type II secretion system protein GspF" evidence="7">
    <location>
        <begin position="158"/>
        <end position="282"/>
    </location>
</feature>
<dbReference type="PANTHER" id="PTHR35007">
    <property type="entry name" value="INTEGRAL MEMBRANE PROTEIN-RELATED"/>
    <property type="match status" value="1"/>
</dbReference>
<feature type="transmembrane region" description="Helical" evidence="6">
    <location>
        <begin position="6"/>
        <end position="25"/>
    </location>
</feature>
<dbReference type="RefSeq" id="WP_114810891.1">
    <property type="nucleotide sequence ID" value="NZ_CP139965.1"/>
</dbReference>
<dbReference type="Gene3D" id="1.20.81.30">
    <property type="entry name" value="Type II secretion system (T2SS), domain F"/>
    <property type="match status" value="1"/>
</dbReference>
<keyword evidence="5 6" id="KW-0472">Membrane</keyword>
<feature type="transmembrane region" description="Helical" evidence="6">
    <location>
        <begin position="270"/>
        <end position="290"/>
    </location>
</feature>